<comment type="caution">
    <text evidence="1">The sequence shown here is derived from an EMBL/GenBank/DDBJ whole genome shotgun (WGS) entry which is preliminary data.</text>
</comment>
<protein>
    <submittedName>
        <fullName evidence="1">Uncharacterized protein</fullName>
    </submittedName>
</protein>
<dbReference type="AlphaFoldDB" id="E6QQ38"/>
<proteinExistence type="predicted"/>
<name>E6QQ38_9ZZZZ</name>
<organism evidence="1">
    <name type="scientific">mine drainage metagenome</name>
    <dbReference type="NCBI Taxonomy" id="410659"/>
    <lineage>
        <taxon>unclassified sequences</taxon>
        <taxon>metagenomes</taxon>
        <taxon>ecological metagenomes</taxon>
    </lineage>
</organism>
<sequence length="323" mass="35716">MAPIIAKADVSHATREQWLERLWQAIQDDQMPYIELLGEHWGELCHAPELASHWADLLQPTLKIAWKPTPSGHGYFKGTSACMAALLAAHRFNDVLALLDKAPFKWWHYRQWGVKALAALGKKAEAIRYAEDSRGLNDPGWQIAEACETLLLSSGLLDEAYQRYAVEANQKTTHLATFRAIIKKYPHKEPQDILRDLIASTPGDEGKWFAAAKDAGLFDLAIELVKRNPADPRTLTRATRDFAESKPDFALSCGVAALNWMALGYGYEITGGDVLDAWSATSLAASKSGIDASSIKAQIREIVSGQQPGQQFLKRVLGQHLSV</sequence>
<evidence type="ECO:0000313" key="1">
    <source>
        <dbReference type="EMBL" id="CBI09359.1"/>
    </source>
</evidence>
<dbReference type="EMBL" id="CABR01000028">
    <property type="protein sequence ID" value="CBI09359.1"/>
    <property type="molecule type" value="Genomic_DNA"/>
</dbReference>
<gene>
    <name evidence="1" type="ORF">CARN7_0085</name>
</gene>
<accession>E6QQ38</accession>
<reference evidence="1" key="1">
    <citation type="submission" date="2009-10" db="EMBL/GenBank/DDBJ databases">
        <title>Diversity of trophic interactions inside an arsenic-rich microbial ecosystem.</title>
        <authorList>
            <person name="Bertin P.N."/>
            <person name="Heinrich-Salmeron A."/>
            <person name="Pelletier E."/>
            <person name="Goulhen-Chollet F."/>
            <person name="Arsene-Ploetze F."/>
            <person name="Gallien S."/>
            <person name="Calteau A."/>
            <person name="Vallenet D."/>
            <person name="Casiot C."/>
            <person name="Chane-Woon-Ming B."/>
            <person name="Giloteaux L."/>
            <person name="Barakat M."/>
            <person name="Bonnefoy V."/>
            <person name="Bruneel O."/>
            <person name="Chandler M."/>
            <person name="Cleiss J."/>
            <person name="Duran R."/>
            <person name="Elbaz-Poulichet F."/>
            <person name="Fonknechten N."/>
            <person name="Lauga B."/>
            <person name="Mornico D."/>
            <person name="Ortet P."/>
            <person name="Schaeffer C."/>
            <person name="Siguier P."/>
            <person name="Alexander Thil Smith A."/>
            <person name="Van Dorsselaer A."/>
            <person name="Weissenbach J."/>
            <person name="Medigue C."/>
            <person name="Le Paslier D."/>
        </authorList>
    </citation>
    <scope>NUCLEOTIDE SEQUENCE</scope>
</reference>